<dbReference type="GO" id="GO:0009236">
    <property type="term" value="P:cobalamin biosynthetic process"/>
    <property type="evidence" value="ECO:0007669"/>
    <property type="project" value="UniProtKB-UniPathway"/>
</dbReference>
<evidence type="ECO:0000256" key="3">
    <source>
        <dbReference type="ARBA" id="ARBA00023002"/>
    </source>
</evidence>
<dbReference type="Pfam" id="PF02571">
    <property type="entry name" value="CbiJ"/>
    <property type="match status" value="1"/>
</dbReference>
<dbReference type="PANTHER" id="PTHR36925:SF1">
    <property type="entry name" value="COBALT-PRECORRIN-6A REDUCTASE"/>
    <property type="match status" value="1"/>
</dbReference>
<dbReference type="EC" id="1.3.1.106" evidence="4"/>
<gene>
    <name evidence="4" type="ORF">FHU40_004416</name>
</gene>
<dbReference type="PANTHER" id="PTHR36925">
    <property type="entry name" value="COBALT-PRECORRIN-6A REDUCTASE"/>
    <property type="match status" value="1"/>
</dbReference>
<name>A0A7W4W0C5_9ACTN</name>
<comment type="caution">
    <text evidence="4">The sequence shown here is derived from an EMBL/GenBank/DDBJ whole genome shotgun (WGS) entry which is preliminary data.</text>
</comment>
<evidence type="ECO:0000256" key="2">
    <source>
        <dbReference type="ARBA" id="ARBA00022573"/>
    </source>
</evidence>
<dbReference type="Proteomes" id="UP000589626">
    <property type="component" value="Unassembled WGS sequence"/>
</dbReference>
<organism evidence="4 5">
    <name type="scientific">Nocardioides soli</name>
    <dbReference type="NCBI Taxonomy" id="1036020"/>
    <lineage>
        <taxon>Bacteria</taxon>
        <taxon>Bacillati</taxon>
        <taxon>Actinomycetota</taxon>
        <taxon>Actinomycetes</taxon>
        <taxon>Propionibacteriales</taxon>
        <taxon>Nocardioidaceae</taxon>
        <taxon>Nocardioides</taxon>
    </lineage>
</organism>
<dbReference type="RefSeq" id="WP_183594462.1">
    <property type="nucleotide sequence ID" value="NZ_JACHWR010000003.1"/>
</dbReference>
<accession>A0A7W4W0C5</accession>
<proteinExistence type="predicted"/>
<keyword evidence="3 4" id="KW-0560">Oxidoreductase</keyword>
<dbReference type="EMBL" id="JACHWR010000003">
    <property type="protein sequence ID" value="MBB3044579.1"/>
    <property type="molecule type" value="Genomic_DNA"/>
</dbReference>
<comment type="pathway">
    <text evidence="1">Cofactor biosynthesis; adenosylcobalamin biosynthesis.</text>
</comment>
<sequence length="255" mass="26455">MKVLVLGGTAEARSLAAALVDDGVDVTTSLAGRVAEPRLPVGAVRVGGFGGVAGLAAYARDFDAVVDATHPFAAQISAHAAAACDDVPLLRLQRPGWADRSAPAWVWVDDHDAAAAAAAELGERPFLTVGRQALGRFTGPLAGASVLVRVVDEPEVALPDTWEVLRDRGPYALEDETALMQGHDADVLVTKDSGGDHTWPKMQAAAGLRIPVVVVRRPPAPDGVTTVSGVDDAVRWVRSRPTPRPRPAAPTGGPG</sequence>
<evidence type="ECO:0000313" key="5">
    <source>
        <dbReference type="Proteomes" id="UP000589626"/>
    </source>
</evidence>
<dbReference type="InterPro" id="IPR003723">
    <property type="entry name" value="Precorrin-6x_reduct"/>
</dbReference>
<dbReference type="NCBIfam" id="NF005968">
    <property type="entry name" value="PRK08057.1-2"/>
    <property type="match status" value="1"/>
</dbReference>
<evidence type="ECO:0000256" key="1">
    <source>
        <dbReference type="ARBA" id="ARBA00004953"/>
    </source>
</evidence>
<keyword evidence="2" id="KW-0169">Cobalamin biosynthesis</keyword>
<dbReference type="AlphaFoldDB" id="A0A7W4W0C5"/>
<dbReference type="EC" id="1.3.1.54" evidence="4"/>
<dbReference type="UniPathway" id="UPA00148"/>
<dbReference type="PROSITE" id="PS51014">
    <property type="entry name" value="COBK_CBIJ"/>
    <property type="match status" value="1"/>
</dbReference>
<dbReference type="GO" id="GO:0016994">
    <property type="term" value="F:precorrin-6A reductase activity"/>
    <property type="evidence" value="ECO:0007669"/>
    <property type="project" value="UniProtKB-EC"/>
</dbReference>
<keyword evidence="5" id="KW-1185">Reference proteome</keyword>
<dbReference type="NCBIfam" id="TIGR00715">
    <property type="entry name" value="precor6x_red"/>
    <property type="match status" value="1"/>
</dbReference>
<protein>
    <submittedName>
        <fullName evidence="4">Precorrin-6A/cobalt-precorrin-6A reductase</fullName>
        <ecNumber evidence="4">1.3.1.106</ecNumber>
        <ecNumber evidence="4">1.3.1.54</ecNumber>
    </submittedName>
</protein>
<reference evidence="4 5" key="1">
    <citation type="submission" date="2020-08" db="EMBL/GenBank/DDBJ databases">
        <title>Sequencing the genomes of 1000 actinobacteria strains.</title>
        <authorList>
            <person name="Klenk H.-P."/>
        </authorList>
    </citation>
    <scope>NUCLEOTIDE SEQUENCE [LARGE SCALE GENOMIC DNA]</scope>
    <source>
        <strain evidence="4 5">DSM 105498</strain>
    </source>
</reference>
<evidence type="ECO:0000313" key="4">
    <source>
        <dbReference type="EMBL" id="MBB3044579.1"/>
    </source>
</evidence>